<keyword evidence="3" id="KW-1185">Reference proteome</keyword>
<comment type="caution">
    <text evidence="2">The sequence shown here is derived from an EMBL/GenBank/DDBJ whole genome shotgun (WGS) entry which is preliminary data.</text>
</comment>
<dbReference type="Proteomes" id="UP000634308">
    <property type="component" value="Unassembled WGS sequence"/>
</dbReference>
<evidence type="ECO:0000256" key="1">
    <source>
        <dbReference type="SAM" id="MobiDB-lite"/>
    </source>
</evidence>
<proteinExistence type="predicted"/>
<feature type="compositionally biased region" description="Basic and acidic residues" evidence="1">
    <location>
        <begin position="116"/>
        <end position="132"/>
    </location>
</feature>
<accession>A0ABQ2S0B5</accession>
<feature type="compositionally biased region" description="Pro residues" evidence="1">
    <location>
        <begin position="38"/>
        <end position="49"/>
    </location>
</feature>
<reference evidence="3" key="1">
    <citation type="journal article" date="2019" name="Int. J. Syst. Evol. Microbiol.">
        <title>The Global Catalogue of Microorganisms (GCM) 10K type strain sequencing project: providing services to taxonomists for standard genome sequencing and annotation.</title>
        <authorList>
            <consortium name="The Broad Institute Genomics Platform"/>
            <consortium name="The Broad Institute Genome Sequencing Center for Infectious Disease"/>
            <person name="Wu L."/>
            <person name="Ma J."/>
        </authorList>
    </citation>
    <scope>NUCLEOTIDE SEQUENCE [LARGE SCALE GENOMIC DNA]</scope>
    <source>
        <strain evidence="3">JCM 31404</strain>
    </source>
</reference>
<organism evidence="2 3">
    <name type="scientific">Deinococcus seoulensis</name>
    <dbReference type="NCBI Taxonomy" id="1837379"/>
    <lineage>
        <taxon>Bacteria</taxon>
        <taxon>Thermotogati</taxon>
        <taxon>Deinococcota</taxon>
        <taxon>Deinococci</taxon>
        <taxon>Deinococcales</taxon>
        <taxon>Deinococcaceae</taxon>
        <taxon>Deinococcus</taxon>
    </lineage>
</organism>
<feature type="region of interest" description="Disordered" evidence="1">
    <location>
        <begin position="25"/>
        <end position="220"/>
    </location>
</feature>
<sequence length="220" mass="22370">MIRARVDVRDLMTLRAAALQVQARRGAQFAPPEVIPASPSPRPVKPGPAPVETAPVTPAAPTRPAAPPPVAPPPVAPPPAPTPDVHPEDAAGAWMDADAGVPDDLLDHLAGQGGWEAEHAPDPQDFGGRTESRAAPTPPASSTPPATLTPEAAVPSSTAPSSPAAPEEDAFSLPDFTEGAPSGSAVKSPWLSGSRSVTHPDRDPRGGSGSLECCGRHRGE</sequence>
<feature type="compositionally biased region" description="Low complexity" evidence="1">
    <location>
        <begin position="90"/>
        <end position="100"/>
    </location>
</feature>
<protein>
    <submittedName>
        <fullName evidence="2">Uncharacterized protein</fullName>
    </submittedName>
</protein>
<evidence type="ECO:0000313" key="3">
    <source>
        <dbReference type="Proteomes" id="UP000634308"/>
    </source>
</evidence>
<dbReference type="EMBL" id="BMQM01000057">
    <property type="protein sequence ID" value="GGR75644.1"/>
    <property type="molecule type" value="Genomic_DNA"/>
</dbReference>
<gene>
    <name evidence="2" type="ORF">GCM10008959_40860</name>
</gene>
<feature type="compositionally biased region" description="Low complexity" evidence="1">
    <location>
        <begin position="50"/>
        <end position="63"/>
    </location>
</feature>
<name>A0ABQ2S0B5_9DEIO</name>
<feature type="compositionally biased region" description="Low complexity" evidence="1">
    <location>
        <begin position="143"/>
        <end position="165"/>
    </location>
</feature>
<feature type="compositionally biased region" description="Pro residues" evidence="1">
    <location>
        <begin position="64"/>
        <end position="84"/>
    </location>
</feature>
<evidence type="ECO:0000313" key="2">
    <source>
        <dbReference type="EMBL" id="GGR75644.1"/>
    </source>
</evidence>